<dbReference type="RefSeq" id="XP_044724964.1">
    <property type="nucleotide sequence ID" value="XM_044858564.1"/>
</dbReference>
<dbReference type="EMBL" id="JAIZPD010000001">
    <property type="protein sequence ID" value="KAH0967451.1"/>
    <property type="molecule type" value="Genomic_DNA"/>
</dbReference>
<organism evidence="1 2">
    <name type="scientific">Hirsutella rhossiliensis</name>
    <dbReference type="NCBI Taxonomy" id="111463"/>
    <lineage>
        <taxon>Eukaryota</taxon>
        <taxon>Fungi</taxon>
        <taxon>Dikarya</taxon>
        <taxon>Ascomycota</taxon>
        <taxon>Pezizomycotina</taxon>
        <taxon>Sordariomycetes</taxon>
        <taxon>Hypocreomycetidae</taxon>
        <taxon>Hypocreales</taxon>
        <taxon>Ophiocordycipitaceae</taxon>
        <taxon>Hirsutella</taxon>
    </lineage>
</organism>
<dbReference type="Gene3D" id="1.25.40.20">
    <property type="entry name" value="Ankyrin repeat-containing domain"/>
    <property type="match status" value="1"/>
</dbReference>
<evidence type="ECO:0000313" key="2">
    <source>
        <dbReference type="Proteomes" id="UP000824596"/>
    </source>
</evidence>
<dbReference type="AlphaFoldDB" id="A0A9P8N7L7"/>
<sequence length="252" mass="27191">MSRCKACDEPLVLGVDDDQGDDASPDTVPDDLQLGCGCHFHWECLMEEASAVALSLKCPSCESFLAVNRAGPSSTNPFLQSASGTPILARYNNEGGVQEQLDIFPSITEEAYLQNNPEARPARALHIMCSEGDVNGVVELLQRTQDQVSDVASLVRYQDPLAEMKSGLHLAVEKGHEEVVWLLLWLSSTMATESFPMPARNAAESMGLGRLSVQSDGDIRGLQDGRGRTAEHIAQERPGSWSAILQVGALSP</sequence>
<comment type="caution">
    <text evidence="1">The sequence shown here is derived from an EMBL/GenBank/DDBJ whole genome shotgun (WGS) entry which is preliminary data.</text>
</comment>
<gene>
    <name evidence="1" type="ORF">HRG_00093</name>
</gene>
<name>A0A9P8N7L7_9HYPO</name>
<keyword evidence="2" id="KW-1185">Reference proteome</keyword>
<dbReference type="OrthoDB" id="46529at2759"/>
<accession>A0A9P8N7L7</accession>
<protein>
    <submittedName>
        <fullName evidence="1">Zinc finger domain-containing protein</fullName>
    </submittedName>
</protein>
<dbReference type="GeneID" id="68349222"/>
<reference evidence="1" key="1">
    <citation type="submission" date="2021-09" db="EMBL/GenBank/DDBJ databases">
        <title>A high-quality genome of the endoparasitic fungus Hirsutella rhossiliensis with a comparison of Hirsutella genomes reveals transposable elements contributing to genome size variation.</title>
        <authorList>
            <person name="Lin R."/>
            <person name="Jiao Y."/>
            <person name="Sun X."/>
            <person name="Ling J."/>
            <person name="Xie B."/>
            <person name="Cheng X."/>
        </authorList>
    </citation>
    <scope>NUCLEOTIDE SEQUENCE</scope>
    <source>
        <strain evidence="1">HR02</strain>
    </source>
</reference>
<proteinExistence type="predicted"/>
<dbReference type="InterPro" id="IPR036770">
    <property type="entry name" value="Ankyrin_rpt-contain_sf"/>
</dbReference>
<dbReference type="Proteomes" id="UP000824596">
    <property type="component" value="Unassembled WGS sequence"/>
</dbReference>
<evidence type="ECO:0000313" key="1">
    <source>
        <dbReference type="EMBL" id="KAH0967451.1"/>
    </source>
</evidence>